<evidence type="ECO:0000313" key="6">
    <source>
        <dbReference type="EMBL" id="GIH20536.1"/>
    </source>
</evidence>
<dbReference type="InterPro" id="IPR006311">
    <property type="entry name" value="TAT_signal"/>
</dbReference>
<reference evidence="6" key="1">
    <citation type="submission" date="2021-01" db="EMBL/GenBank/DDBJ databases">
        <title>Whole genome shotgun sequence of Rugosimonospora africana NBRC 104875.</title>
        <authorList>
            <person name="Komaki H."/>
            <person name="Tamura T."/>
        </authorList>
    </citation>
    <scope>NUCLEOTIDE SEQUENCE</scope>
    <source>
        <strain evidence="6">NBRC 104875</strain>
    </source>
</reference>
<name>A0A8J3R1K6_9ACTN</name>
<evidence type="ECO:0000259" key="5">
    <source>
        <dbReference type="SMART" id="SM00560"/>
    </source>
</evidence>
<dbReference type="Pfam" id="PF20736">
    <property type="entry name" value="Glyco_hydro127M"/>
    <property type="match status" value="1"/>
</dbReference>
<keyword evidence="1 4" id="KW-0732">Signal</keyword>
<feature type="region of interest" description="Disordered" evidence="3">
    <location>
        <begin position="30"/>
        <end position="53"/>
    </location>
</feature>
<dbReference type="SUPFAM" id="SSF48208">
    <property type="entry name" value="Six-hairpin glycosidases"/>
    <property type="match status" value="1"/>
</dbReference>
<feature type="chain" id="PRO_5039481043" description="LamG-like jellyroll fold domain-containing protein" evidence="4">
    <location>
        <begin position="35"/>
        <end position="981"/>
    </location>
</feature>
<keyword evidence="2" id="KW-1015">Disulfide bond</keyword>
<dbReference type="PANTHER" id="PTHR31151">
    <property type="entry name" value="PROLINE-TRNA LIGASE (DUF1680)"/>
    <property type="match status" value="1"/>
</dbReference>
<dbReference type="SMART" id="SM00560">
    <property type="entry name" value="LamGL"/>
    <property type="match status" value="1"/>
</dbReference>
<dbReference type="InterPro" id="IPR012878">
    <property type="entry name" value="Beta-AFase-like_GH127_cat"/>
</dbReference>
<organism evidence="6 7">
    <name type="scientific">Rugosimonospora africana</name>
    <dbReference type="NCBI Taxonomy" id="556532"/>
    <lineage>
        <taxon>Bacteria</taxon>
        <taxon>Bacillati</taxon>
        <taxon>Actinomycetota</taxon>
        <taxon>Actinomycetes</taxon>
        <taxon>Micromonosporales</taxon>
        <taxon>Micromonosporaceae</taxon>
        <taxon>Rugosimonospora</taxon>
    </lineage>
</organism>
<dbReference type="Gene3D" id="2.60.120.200">
    <property type="match status" value="1"/>
</dbReference>
<keyword evidence="7" id="KW-1185">Reference proteome</keyword>
<protein>
    <recommendedName>
        <fullName evidence="5">LamG-like jellyroll fold domain-containing protein</fullName>
    </recommendedName>
</protein>
<accession>A0A8J3R1K6</accession>
<dbReference type="SUPFAM" id="SSF49899">
    <property type="entry name" value="Concanavalin A-like lectins/glucanases"/>
    <property type="match status" value="1"/>
</dbReference>
<evidence type="ECO:0000256" key="4">
    <source>
        <dbReference type="SAM" id="SignalP"/>
    </source>
</evidence>
<evidence type="ECO:0000256" key="2">
    <source>
        <dbReference type="ARBA" id="ARBA00023157"/>
    </source>
</evidence>
<evidence type="ECO:0000313" key="7">
    <source>
        <dbReference type="Proteomes" id="UP000642748"/>
    </source>
</evidence>
<dbReference type="EMBL" id="BONZ01000100">
    <property type="protein sequence ID" value="GIH20536.1"/>
    <property type="molecule type" value="Genomic_DNA"/>
</dbReference>
<feature type="compositionally biased region" description="Low complexity" evidence="3">
    <location>
        <begin position="30"/>
        <end position="39"/>
    </location>
</feature>
<feature type="signal peptide" evidence="4">
    <location>
        <begin position="1"/>
        <end position="34"/>
    </location>
</feature>
<dbReference type="GO" id="GO:0005975">
    <property type="term" value="P:carbohydrate metabolic process"/>
    <property type="evidence" value="ECO:0007669"/>
    <property type="project" value="InterPro"/>
</dbReference>
<proteinExistence type="predicted"/>
<dbReference type="InterPro" id="IPR006558">
    <property type="entry name" value="LamG-like"/>
</dbReference>
<comment type="caution">
    <text evidence="6">The sequence shown here is derived from an EMBL/GenBank/DDBJ whole genome shotgun (WGS) entry which is preliminary data.</text>
</comment>
<dbReference type="Proteomes" id="UP000642748">
    <property type="component" value="Unassembled WGS sequence"/>
</dbReference>
<dbReference type="InterPro" id="IPR049046">
    <property type="entry name" value="Beta-AFase-like_GH127_middle"/>
</dbReference>
<dbReference type="Pfam" id="PF13385">
    <property type="entry name" value="Laminin_G_3"/>
    <property type="match status" value="1"/>
</dbReference>
<sequence>MSKQFSRRDVLRIGALAAAAPAVMALAPTSPASASASDGGPDRGGAGSNYPRPGWEAPNWQVRPFALNQVALHDGIFQQKRDRMLNYARNYPGTGGVFDGPDRMLYSFRVNAGLPAPGTWPGGWDTPTQLLRGHFGGHYMSMLSQCWADTGEEIFLDKLDYLVEELGKCQRALDARPVGRVPGRSGLAVQLSDPHPNQYVQLPAGILADVADVTIAAWVNLAAAQNNPKIFSFGTGTNVYLSLIARVSATNPGPRFAITNHGSGGEQRITGDSMPIPIGQWAHVAVTLSGADGTGRLYVNGVEAGTAAVTLTPAVLGATGNNWIGRGPSDSDPLLNTSVDDFRIYRRTLDGTEVQALAAEDPSATAASPADLVAWYRFDAEGETAVDYSGNHRDATIVGTSYPGFLAAFPEGQYSRLEPPMVQPNSGANAVWAPWYTCHKIMRGLLNAYDLTGNEEALDIAFRIGDWAYQRLRRYSPDQLDQMWNTYSAGEAGSMNEVMAELSAHAQDSEKKAQYLATAKMFTFSTLFNASIAEQDELDGRHANQYMAPQIGYLRIFEQTGDQDYHTAAQHFWSMVVPHRTFSNGGAGRAEHFGPRDIITTGFTSSSDPRHAETCCVYNMLRLTRNLFFLDPDPAYMDYYEKGLHNQILSSRHDVDSVTATEVTYHQNMWPGRSRKIGSTIEYSRYGGNGSCCNGTGLESHTKCQETIYFHADDNQTLYVNLFIASTLNWQDRGFVITQETQYPTEGSSRLRFEQGAGRLKVRLRVPSWATQGYTVRVNGQAQSLVAKPSSYVTIDRTWQSGDTIDIEMPMSFRVEMAIDNKAIQSIMYGPTLMVVLDATPSYRDFTFYGDLKLNGDLASSIKPTDVPMQFTTQGYTLRPYYISDPVPGQFDAYHPYVQRIEPEVVFGSYGSGVPNDGVRDQDGETFLDRVWAEAPFARYSDFFQRVLQTSADWVTAGRHTDAQRRAILNAAVRAQRDLES</sequence>
<dbReference type="PANTHER" id="PTHR31151:SF0">
    <property type="entry name" value="PROLINE-TRNA LIGASE (DUF1680)"/>
    <property type="match status" value="1"/>
</dbReference>
<feature type="domain" description="LamG-like jellyroll fold" evidence="5">
    <location>
        <begin position="211"/>
        <end position="352"/>
    </location>
</feature>
<gene>
    <name evidence="6" type="ORF">Raf01_87080</name>
</gene>
<dbReference type="InterPro" id="IPR013320">
    <property type="entry name" value="ConA-like_dom_sf"/>
</dbReference>
<evidence type="ECO:0000256" key="3">
    <source>
        <dbReference type="SAM" id="MobiDB-lite"/>
    </source>
</evidence>
<dbReference type="RefSeq" id="WP_203923966.1">
    <property type="nucleotide sequence ID" value="NZ_BONZ01000100.1"/>
</dbReference>
<dbReference type="InterPro" id="IPR008928">
    <property type="entry name" value="6-hairpin_glycosidase_sf"/>
</dbReference>
<dbReference type="AlphaFoldDB" id="A0A8J3R1K6"/>
<dbReference type="PROSITE" id="PS51318">
    <property type="entry name" value="TAT"/>
    <property type="match status" value="1"/>
</dbReference>
<evidence type="ECO:0000256" key="1">
    <source>
        <dbReference type="ARBA" id="ARBA00022729"/>
    </source>
</evidence>
<dbReference type="Pfam" id="PF07944">
    <property type="entry name" value="Beta-AFase-like_GH127_cat"/>
    <property type="match status" value="2"/>
</dbReference>